<gene>
    <name evidence="10" type="ORF">FCC1311_059191</name>
</gene>
<protein>
    <submittedName>
        <fullName evidence="10">Brain mitochondrial carrier protein 1</fullName>
    </submittedName>
</protein>
<dbReference type="InterPro" id="IPR050391">
    <property type="entry name" value="Mito_Metabolite_Transporter"/>
</dbReference>
<dbReference type="InParanoid" id="A0A2R5GIX1"/>
<keyword evidence="4 8" id="KW-0812">Transmembrane</keyword>
<feature type="repeat" description="Solcar" evidence="8">
    <location>
        <begin position="125"/>
        <end position="208"/>
    </location>
</feature>
<feature type="repeat" description="Solcar" evidence="8">
    <location>
        <begin position="19"/>
        <end position="111"/>
    </location>
</feature>
<evidence type="ECO:0000256" key="3">
    <source>
        <dbReference type="ARBA" id="ARBA00022448"/>
    </source>
</evidence>
<dbReference type="PANTHER" id="PTHR45618">
    <property type="entry name" value="MITOCHONDRIAL DICARBOXYLATE CARRIER-RELATED"/>
    <property type="match status" value="1"/>
</dbReference>
<dbReference type="PROSITE" id="PS50920">
    <property type="entry name" value="SOLCAR"/>
    <property type="match status" value="3"/>
</dbReference>
<comment type="caution">
    <text evidence="10">The sequence shown here is derived from an EMBL/GenBank/DDBJ whole genome shotgun (WGS) entry which is preliminary data.</text>
</comment>
<evidence type="ECO:0000256" key="9">
    <source>
        <dbReference type="RuleBase" id="RU000488"/>
    </source>
</evidence>
<name>A0A2R5GIX1_9STRA</name>
<organism evidence="10 11">
    <name type="scientific">Hondaea fermentalgiana</name>
    <dbReference type="NCBI Taxonomy" id="2315210"/>
    <lineage>
        <taxon>Eukaryota</taxon>
        <taxon>Sar</taxon>
        <taxon>Stramenopiles</taxon>
        <taxon>Bigyra</taxon>
        <taxon>Labyrinthulomycetes</taxon>
        <taxon>Thraustochytrida</taxon>
        <taxon>Thraustochytriidae</taxon>
        <taxon>Hondaea</taxon>
    </lineage>
</organism>
<keyword evidence="11" id="KW-1185">Reference proteome</keyword>
<evidence type="ECO:0000256" key="1">
    <source>
        <dbReference type="ARBA" id="ARBA00004141"/>
    </source>
</evidence>
<sequence length="307" mass="32498">MTAGSGGKTKATESGGKNDDHASRFGASLVASGVAEFVTLPIDAAKVRLQVQHNAKAGGVALRYAGMLDCMVKIQREEGSQALWRGLAPALVRQCLYTSASLVLYEPIRDSIVGVTGGLGDDGGATYMQRLLSGGTAGAISISIFNWTEVLKTRMQTSSTRVSVFSIASQVMKQDGILGFWAGLKPNVIRTFLVNAAELGTYDHAKQSLIPVVGDNAVAHLGASSLSGVCSALVSTPSDVIKTRLMNAAGQSAGDRYTGIFDAIRCIVRDEGVSALYKGFVPICTRKVAWCSSFFLLYEQLRSALNY</sequence>
<keyword evidence="3 9" id="KW-0813">Transport</keyword>
<evidence type="ECO:0000256" key="2">
    <source>
        <dbReference type="ARBA" id="ARBA00006375"/>
    </source>
</evidence>
<evidence type="ECO:0000313" key="11">
    <source>
        <dbReference type="Proteomes" id="UP000241890"/>
    </source>
</evidence>
<evidence type="ECO:0000256" key="6">
    <source>
        <dbReference type="ARBA" id="ARBA00022989"/>
    </source>
</evidence>
<evidence type="ECO:0000256" key="4">
    <source>
        <dbReference type="ARBA" id="ARBA00022692"/>
    </source>
</evidence>
<keyword evidence="7 8" id="KW-0472">Membrane</keyword>
<comment type="similarity">
    <text evidence="2 9">Belongs to the mitochondrial carrier (TC 2.A.29) family.</text>
</comment>
<accession>A0A2R5GIX1</accession>
<dbReference type="InterPro" id="IPR023395">
    <property type="entry name" value="MCP_dom_sf"/>
</dbReference>
<feature type="repeat" description="Solcar" evidence="8">
    <location>
        <begin position="215"/>
        <end position="304"/>
    </location>
</feature>
<dbReference type="SUPFAM" id="SSF103506">
    <property type="entry name" value="Mitochondrial carrier"/>
    <property type="match status" value="1"/>
</dbReference>
<comment type="subcellular location">
    <subcellularLocation>
        <location evidence="1">Membrane</location>
        <topology evidence="1">Multi-pass membrane protein</topology>
    </subcellularLocation>
</comment>
<dbReference type="GO" id="GO:0016020">
    <property type="term" value="C:membrane"/>
    <property type="evidence" value="ECO:0007669"/>
    <property type="project" value="UniProtKB-SubCell"/>
</dbReference>
<dbReference type="Pfam" id="PF00153">
    <property type="entry name" value="Mito_carr"/>
    <property type="match status" value="3"/>
</dbReference>
<dbReference type="OrthoDB" id="448427at2759"/>
<evidence type="ECO:0000313" key="10">
    <source>
        <dbReference type="EMBL" id="GBG30836.1"/>
    </source>
</evidence>
<keyword evidence="5" id="KW-0677">Repeat</keyword>
<evidence type="ECO:0000256" key="7">
    <source>
        <dbReference type="ARBA" id="ARBA00023136"/>
    </source>
</evidence>
<proteinExistence type="inferred from homology"/>
<dbReference type="GO" id="GO:0055085">
    <property type="term" value="P:transmembrane transport"/>
    <property type="evidence" value="ECO:0007669"/>
    <property type="project" value="InterPro"/>
</dbReference>
<dbReference type="InterPro" id="IPR018108">
    <property type="entry name" value="MCP_transmembrane"/>
</dbReference>
<dbReference type="PRINTS" id="PR00784">
    <property type="entry name" value="MTUNCOUPLING"/>
</dbReference>
<dbReference type="Proteomes" id="UP000241890">
    <property type="component" value="Unassembled WGS sequence"/>
</dbReference>
<evidence type="ECO:0000256" key="8">
    <source>
        <dbReference type="PROSITE-ProRule" id="PRU00282"/>
    </source>
</evidence>
<dbReference type="InterPro" id="IPR002067">
    <property type="entry name" value="MCP"/>
</dbReference>
<reference evidence="10 11" key="1">
    <citation type="submission" date="2017-12" db="EMBL/GenBank/DDBJ databases">
        <title>Sequencing, de novo assembly and annotation of complete genome of a new Thraustochytrid species, strain FCC1311.</title>
        <authorList>
            <person name="Sedici K."/>
            <person name="Godart F."/>
            <person name="Aiese Cigliano R."/>
            <person name="Sanseverino W."/>
            <person name="Barakat M."/>
            <person name="Ortet P."/>
            <person name="Marechal E."/>
            <person name="Cagnac O."/>
            <person name="Amato A."/>
        </authorList>
    </citation>
    <scope>NUCLEOTIDE SEQUENCE [LARGE SCALE GENOMIC DNA]</scope>
</reference>
<dbReference type="AlphaFoldDB" id="A0A2R5GIX1"/>
<dbReference type="Gene3D" id="1.50.40.10">
    <property type="entry name" value="Mitochondrial carrier domain"/>
    <property type="match status" value="1"/>
</dbReference>
<keyword evidence="6" id="KW-1133">Transmembrane helix</keyword>
<dbReference type="EMBL" id="BEYU01000084">
    <property type="protein sequence ID" value="GBG30836.1"/>
    <property type="molecule type" value="Genomic_DNA"/>
</dbReference>
<evidence type="ECO:0000256" key="5">
    <source>
        <dbReference type="ARBA" id="ARBA00022737"/>
    </source>
</evidence>